<dbReference type="GO" id="GO:0005634">
    <property type="term" value="C:nucleus"/>
    <property type="evidence" value="ECO:0007669"/>
    <property type="project" value="TreeGrafter"/>
</dbReference>
<gene>
    <name evidence="3" type="ORF">CEUTPL_LOCUS13148</name>
</gene>
<feature type="domain" description="Codanin-1 C-terminal" evidence="2">
    <location>
        <begin position="760"/>
        <end position="867"/>
    </location>
</feature>
<evidence type="ECO:0000313" key="3">
    <source>
        <dbReference type="EMBL" id="CAG9772743.1"/>
    </source>
</evidence>
<reference evidence="3" key="1">
    <citation type="submission" date="2022-01" db="EMBL/GenBank/DDBJ databases">
        <authorList>
            <person name="King R."/>
        </authorList>
    </citation>
    <scope>NUCLEOTIDE SEQUENCE</scope>
</reference>
<feature type="region of interest" description="Disordered" evidence="1">
    <location>
        <begin position="167"/>
        <end position="206"/>
    </location>
</feature>
<dbReference type="OrthoDB" id="20982at2759"/>
<evidence type="ECO:0000256" key="1">
    <source>
        <dbReference type="SAM" id="MobiDB-lite"/>
    </source>
</evidence>
<accession>A0A9N9MXN8</accession>
<dbReference type="InterPro" id="IPR040031">
    <property type="entry name" value="Codanin-1"/>
</dbReference>
<keyword evidence="4" id="KW-1185">Reference proteome</keyword>
<name>A0A9N9MXN8_9CUCU</name>
<dbReference type="AlphaFoldDB" id="A0A9N9MXN8"/>
<dbReference type="PANTHER" id="PTHR28678">
    <property type="entry name" value="CODANIN-1"/>
    <property type="match status" value="1"/>
</dbReference>
<dbReference type="EMBL" id="OU892284">
    <property type="protein sequence ID" value="CAG9772743.1"/>
    <property type="molecule type" value="Genomic_DNA"/>
</dbReference>
<dbReference type="PANTHER" id="PTHR28678:SF1">
    <property type="entry name" value="CODANIN-1"/>
    <property type="match status" value="1"/>
</dbReference>
<dbReference type="InterPro" id="IPR028171">
    <property type="entry name" value="Codanin-1_C"/>
</dbReference>
<protein>
    <recommendedName>
        <fullName evidence="2">Codanin-1 C-terminal domain-containing protein</fullName>
    </recommendedName>
</protein>
<evidence type="ECO:0000313" key="4">
    <source>
        <dbReference type="Proteomes" id="UP001152799"/>
    </source>
</evidence>
<organism evidence="3 4">
    <name type="scientific">Ceutorhynchus assimilis</name>
    <name type="common">cabbage seed weevil</name>
    <dbReference type="NCBI Taxonomy" id="467358"/>
    <lineage>
        <taxon>Eukaryota</taxon>
        <taxon>Metazoa</taxon>
        <taxon>Ecdysozoa</taxon>
        <taxon>Arthropoda</taxon>
        <taxon>Hexapoda</taxon>
        <taxon>Insecta</taxon>
        <taxon>Pterygota</taxon>
        <taxon>Neoptera</taxon>
        <taxon>Endopterygota</taxon>
        <taxon>Coleoptera</taxon>
        <taxon>Polyphaga</taxon>
        <taxon>Cucujiformia</taxon>
        <taxon>Curculionidae</taxon>
        <taxon>Ceutorhynchinae</taxon>
        <taxon>Ceutorhynchus</taxon>
    </lineage>
</organism>
<sequence>MADALLNKIINQEIPTKLFIKWLLKAVPENEDDFNDISSFNVGQIDFATYFLNFIHEEVPCKNKLSDTPNKLNTPKHIEKVQNPTPKDAHKIIKVNLFNAQPTDQSPCSDKSLVEQHKTPIKTFYSPGNRNDSSCFSPISPLYQNPKEIKQTRRSVDKYTFSLGDFLTAPRNSSKKKRQSLESIDTKKETSRRINPTNICPKQVNSGFQKTENSFNFQKNTEVSNNVAIEQRNLLLEEKQKILSRRDSIENTSHPLIKIRHNSSTNSDIKPMLSLVTYKNNINNVVDIYKTILDNNLVLNITSEIYFLISLVLSIQLEFENLGVEVLEPKNSLCNSEIFKTAHNVLYFAVKSLETQIRIIQFYDKTTIRLLAENERVREFCPGLSKRLLTYSEKKAESACIELITDSSQSNVCFNIDTDNKENFPDQISFHAFKKQRDLFYEILRVWETHHLEKDWIFSLGLESRIRSLFKFHAGPTNYAHLARLFKNQLLSSCARGPKEKGLSESNLSFLPQLSIDADKLNRLTSRLVTKQVSNGINAPPVFSGYQEFFKEFIVVSGNCFFHKHLCDIFVSDIVELNDTKFSGTELEDESNEVDENTRQLYINCIKDLRILAKFLGFIESLPYQFDNVNLPKNVLQSQVKTRQQTIPALNIKCLLELSIEKHTVVFIIPWLTKYLAMLDYVTLRLPYYTTVNCILFQLYQNYNSKEQSQSNAALVKFCLGWLFELPHFPDIEYYNFCIKNPKIDRHLNGNKKLKSYFLDDKAIANQSVLSLCCPFLGEIKKILLMNGPGSKVAVKYITPVTAVESHTEMGRKKLEQQLEEAFFSGQSTSLRKTIEFVSERIASTAVKYICHDLVPKAKEEANKEFKGTLLKSESDDSINDGEQKKTLLRMQATALAQTHLSRFLENCDEEVQKISRQKIPVCIDSLLPVDALEETKKVCTGITEKMYSERVKQWLNSHVNLNVFTKDFDGEIQRKLTNGRRIEKEKIACVLPAGGRECDHNDETLSGFHSLNNVREACCILIETNSIDKYFVINLLQQTYNSLTQRNDLSDMISVTICVTVFDFCLLIASKVPSILTQELLEYFVNIWALQLTSNSHFKALFCQRNVKLLQDSYKKRDSWDVFARIVSCLFNNNLIDKEELESQCTGFYNRDWDEDTLKNFSYFLKKLVDYSNSTENRFTFLLDFLSNFCVDL</sequence>
<proteinExistence type="predicted"/>
<evidence type="ECO:0000259" key="2">
    <source>
        <dbReference type="Pfam" id="PF15296"/>
    </source>
</evidence>
<dbReference type="Pfam" id="PF15296">
    <property type="entry name" value="Codanin-1_C"/>
    <property type="match status" value="1"/>
</dbReference>
<dbReference type="Proteomes" id="UP001152799">
    <property type="component" value="Chromosome 8"/>
</dbReference>
<dbReference type="GO" id="GO:0006325">
    <property type="term" value="P:chromatin organization"/>
    <property type="evidence" value="ECO:0007669"/>
    <property type="project" value="TreeGrafter"/>
</dbReference>
<feature type="compositionally biased region" description="Polar residues" evidence="1">
    <location>
        <begin position="193"/>
        <end position="206"/>
    </location>
</feature>